<sequence>MVDLLVKNGTIVTQNADREVVTDGAVAIDGETIAAVGETADLEDSFDADREIDATDHVVIPGLINTHTHVSDILLRGRDTADRGLYDWLFNVKQPGTSVMTETEHEIAAALYSQEALCSGITTFVDNDAEMQVGEKASLRSKFRAFDAAGVRTIYARGIRDRPVDSGFQALIDRITAREPTFEHPDQDEYVAEFDVWRDELESLVEDHHGSSNGRLEIWVAPVVIEAMTDDGLAGAYEFAETHDVMTTIHTAEAPVQSDGALSPIEHLRNVDSLGEHALLGHCVHVDDRDLRILAETDTRVAHNVASNMALGNGFAPVPSMRNLGVQVGIGTDNSILSDTVNVLADLRLAALSHKGHHHDPGVMQPQDVFDMATIEAARTIRKGAKLGSLESGKDADLVLLDFDQPHLKPAPDVVSALVYQAQGTEVDTVVCNGRVVVEDGTAIGVEREYPTLSERVEDAAARIGEKSGLGSPQQ</sequence>
<dbReference type="Gene3D" id="3.20.20.140">
    <property type="entry name" value="Metal-dependent hydrolases"/>
    <property type="match status" value="1"/>
</dbReference>
<reference evidence="6 7" key="1">
    <citation type="submission" date="2018-10" db="EMBL/GenBank/DDBJ databases">
        <title>Natrarchaeobius chitinivorans gen. nov., sp. nov., and Natrarchaeobius haloalkaliphilus sp. nov., alkaliphilic, chitin-utilizing haloarchaea from hypersaline alkaline lakes.</title>
        <authorList>
            <person name="Sorokin D.Y."/>
            <person name="Elcheninov A.G."/>
            <person name="Kostrikina N.A."/>
            <person name="Bale N.J."/>
            <person name="Sinninghe Damste J.S."/>
            <person name="Khijniak T.V."/>
            <person name="Kublanov I.V."/>
            <person name="Toshchakov S.V."/>
        </authorList>
    </citation>
    <scope>NUCLEOTIDE SEQUENCE [LARGE SCALE GENOMIC DNA]</scope>
    <source>
        <strain evidence="6 7">AArcht4T</strain>
    </source>
</reference>
<dbReference type="OrthoDB" id="24954at2157"/>
<gene>
    <name evidence="6" type="ORF">EA473_10135</name>
</gene>
<dbReference type="Proteomes" id="UP000282323">
    <property type="component" value="Unassembled WGS sequence"/>
</dbReference>
<evidence type="ECO:0000259" key="5">
    <source>
        <dbReference type="Pfam" id="PF22039"/>
    </source>
</evidence>
<evidence type="ECO:0000313" key="6">
    <source>
        <dbReference type="EMBL" id="RQG94849.1"/>
    </source>
</evidence>
<dbReference type="Gene3D" id="2.30.40.10">
    <property type="entry name" value="Urease, subunit C, domain 1"/>
    <property type="match status" value="1"/>
</dbReference>
<feature type="domain" description="Amidohydrolase-related" evidence="4">
    <location>
        <begin position="58"/>
        <end position="437"/>
    </location>
</feature>
<dbReference type="Pfam" id="PF22039">
    <property type="entry name" value="HUTI_composite_bact"/>
    <property type="match status" value="1"/>
</dbReference>
<dbReference type="SMR" id="A0A3N6P8A6"/>
<keyword evidence="2 6" id="KW-0378">Hydrolase</keyword>
<evidence type="ECO:0000256" key="1">
    <source>
        <dbReference type="ARBA" id="ARBA00022723"/>
    </source>
</evidence>
<comment type="caution">
    <text evidence="6">The sequence shown here is derived from an EMBL/GenBank/DDBJ whole genome shotgun (WGS) entry which is preliminary data.</text>
</comment>
<name>A0A3N6P8A6_NATCH</name>
<keyword evidence="1" id="KW-0479">Metal-binding</keyword>
<accession>A0A3N6P8A6</accession>
<dbReference type="RefSeq" id="WP_124195510.1">
    <property type="nucleotide sequence ID" value="NZ_REGA01000007.1"/>
</dbReference>
<dbReference type="GO" id="GO:0046872">
    <property type="term" value="F:metal ion binding"/>
    <property type="evidence" value="ECO:0007669"/>
    <property type="project" value="UniProtKB-KW"/>
</dbReference>
<evidence type="ECO:0000256" key="3">
    <source>
        <dbReference type="ARBA" id="ARBA00022833"/>
    </source>
</evidence>
<feature type="domain" description="Aminodeoxyfutalosine deaminase/Imidazolonepropionase-like composite" evidence="5">
    <location>
        <begin position="24"/>
        <end position="44"/>
    </location>
</feature>
<dbReference type="PANTHER" id="PTHR43794">
    <property type="entry name" value="AMINOHYDROLASE SSNA-RELATED"/>
    <property type="match status" value="1"/>
</dbReference>
<dbReference type="CDD" id="cd01298">
    <property type="entry name" value="ATZ_TRZ_like"/>
    <property type="match status" value="1"/>
</dbReference>
<dbReference type="AlphaFoldDB" id="A0A3N6P8A6"/>
<dbReference type="SUPFAM" id="SSF51556">
    <property type="entry name" value="Metallo-dependent hydrolases"/>
    <property type="match status" value="1"/>
</dbReference>
<proteinExistence type="predicted"/>
<protein>
    <submittedName>
        <fullName evidence="6">Amidohydrolase</fullName>
    </submittedName>
</protein>
<dbReference type="PANTHER" id="PTHR43794:SF11">
    <property type="entry name" value="AMIDOHYDROLASE-RELATED DOMAIN-CONTAINING PROTEIN"/>
    <property type="match status" value="1"/>
</dbReference>
<dbReference type="InterPro" id="IPR054418">
    <property type="entry name" value="MQNX/HUTI_composite_N"/>
</dbReference>
<dbReference type="SUPFAM" id="SSF51338">
    <property type="entry name" value="Composite domain of metallo-dependent hydrolases"/>
    <property type="match status" value="1"/>
</dbReference>
<dbReference type="InterPro" id="IPR011059">
    <property type="entry name" value="Metal-dep_hydrolase_composite"/>
</dbReference>
<dbReference type="InterPro" id="IPR050287">
    <property type="entry name" value="MTA/SAH_deaminase"/>
</dbReference>
<dbReference type="Pfam" id="PF01979">
    <property type="entry name" value="Amidohydro_1"/>
    <property type="match status" value="1"/>
</dbReference>
<evidence type="ECO:0000256" key="2">
    <source>
        <dbReference type="ARBA" id="ARBA00022801"/>
    </source>
</evidence>
<dbReference type="InterPro" id="IPR006680">
    <property type="entry name" value="Amidohydro-rel"/>
</dbReference>
<evidence type="ECO:0000259" key="4">
    <source>
        <dbReference type="Pfam" id="PF01979"/>
    </source>
</evidence>
<dbReference type="EMBL" id="REGA01000007">
    <property type="protein sequence ID" value="RQG94849.1"/>
    <property type="molecule type" value="Genomic_DNA"/>
</dbReference>
<evidence type="ECO:0000313" key="7">
    <source>
        <dbReference type="Proteomes" id="UP000282323"/>
    </source>
</evidence>
<dbReference type="InterPro" id="IPR032466">
    <property type="entry name" value="Metal_Hydrolase"/>
</dbReference>
<organism evidence="6 7">
    <name type="scientific">Natrarchaeobius chitinivorans</name>
    <dbReference type="NCBI Taxonomy" id="1679083"/>
    <lineage>
        <taxon>Archaea</taxon>
        <taxon>Methanobacteriati</taxon>
        <taxon>Methanobacteriota</taxon>
        <taxon>Stenosarchaea group</taxon>
        <taxon>Halobacteria</taxon>
        <taxon>Halobacteriales</taxon>
        <taxon>Natrialbaceae</taxon>
        <taxon>Natrarchaeobius</taxon>
    </lineage>
</organism>
<keyword evidence="7" id="KW-1185">Reference proteome</keyword>
<dbReference type="GO" id="GO:0016810">
    <property type="term" value="F:hydrolase activity, acting on carbon-nitrogen (but not peptide) bonds"/>
    <property type="evidence" value="ECO:0007669"/>
    <property type="project" value="InterPro"/>
</dbReference>
<keyword evidence="3" id="KW-0862">Zinc</keyword>